<name>A0AAP8NKJ7_9BACT</name>
<dbReference type="AlphaFoldDB" id="A0AAP8NKJ7"/>
<comment type="caution">
    <text evidence="2">The sequence shown here is derived from an EMBL/GenBank/DDBJ whole genome shotgun (WGS) entry which is preliminary data.</text>
</comment>
<evidence type="ECO:0000256" key="1">
    <source>
        <dbReference type="SAM" id="SignalP"/>
    </source>
</evidence>
<gene>
    <name evidence="2" type="ORF">CXU09_07975</name>
</gene>
<organism evidence="2 3">
    <name type="scientific">Akkermansia muciniphila</name>
    <dbReference type="NCBI Taxonomy" id="239935"/>
    <lineage>
        <taxon>Bacteria</taxon>
        <taxon>Pseudomonadati</taxon>
        <taxon>Verrucomicrobiota</taxon>
        <taxon>Verrucomicrobiia</taxon>
        <taxon>Verrucomicrobiales</taxon>
        <taxon>Akkermansiaceae</taxon>
        <taxon>Akkermansia</taxon>
    </lineage>
</organism>
<feature type="chain" id="PRO_5042912294" description="NlpC/P60 domain-containing protein" evidence="1">
    <location>
        <begin position="19"/>
        <end position="243"/>
    </location>
</feature>
<dbReference type="EMBL" id="PJKN01000004">
    <property type="protein sequence ID" value="PNC56008.1"/>
    <property type="molecule type" value="Genomic_DNA"/>
</dbReference>
<dbReference type="RefSeq" id="WP_022196868.1">
    <property type="nucleotide sequence ID" value="NZ_CP025824.1"/>
</dbReference>
<dbReference type="Gene3D" id="3.90.1720.10">
    <property type="entry name" value="endopeptidase domain like (from Nostoc punctiforme)"/>
    <property type="match status" value="1"/>
</dbReference>
<protein>
    <recommendedName>
        <fullName evidence="4">NlpC/P60 domain-containing protein</fullName>
    </recommendedName>
</protein>
<evidence type="ECO:0000313" key="2">
    <source>
        <dbReference type="EMBL" id="PNC56008.1"/>
    </source>
</evidence>
<sequence>MTNALTLLVFSACLGACAPGIPEIPPPASSVTRREALAASRAYTSMIWRGSLRNVRHGTDGDGIRTDTPDASAAGYDAGAWWKPGMRSIGMPYKWGGFDTPRQFSERLKADAANGGLPAAAGDMGTPEKQAAGDAAVSRFAAGVDCSGFVSRCWRLDRPFSTRELPALCTRLPSWEDLRTGDILIAPGRHVLLFIQWEGTEKNRFLGSEAGPLPAWKCSEHVFSRAMLENSGYRPMRYRGMRD</sequence>
<accession>A0AAP8NKJ7</accession>
<feature type="signal peptide" evidence="1">
    <location>
        <begin position="1"/>
        <end position="18"/>
    </location>
</feature>
<proteinExistence type="predicted"/>
<dbReference type="SUPFAM" id="SSF54001">
    <property type="entry name" value="Cysteine proteinases"/>
    <property type="match status" value="1"/>
</dbReference>
<evidence type="ECO:0000313" key="3">
    <source>
        <dbReference type="Proteomes" id="UP000235914"/>
    </source>
</evidence>
<dbReference type="InterPro" id="IPR038765">
    <property type="entry name" value="Papain-like_cys_pep_sf"/>
</dbReference>
<dbReference type="Proteomes" id="UP000235914">
    <property type="component" value="Unassembled WGS sequence"/>
</dbReference>
<reference evidence="2 3" key="1">
    <citation type="journal article" date="2017" name="BMC Genomics">
        <title>Genome sequencing of 39 Akkermansia muciniphila isolates reveals its population structure, genomic and functional diverisity, and global distribution in mammalian gut microbiotas.</title>
        <authorList>
            <person name="Guo X."/>
            <person name="Li S."/>
            <person name="Zhang J."/>
            <person name="Wu F."/>
            <person name="Li X."/>
            <person name="Wu D."/>
            <person name="Zhang M."/>
            <person name="Ou Z."/>
            <person name="Jie Z."/>
            <person name="Yan Q."/>
            <person name="Li P."/>
            <person name="Yi J."/>
            <person name="Peng Y."/>
        </authorList>
    </citation>
    <scope>NUCLEOTIDE SEQUENCE [LARGE SCALE GENOMIC DNA]</scope>
    <source>
        <strain evidence="2 3">GP43</strain>
    </source>
</reference>
<evidence type="ECO:0008006" key="4">
    <source>
        <dbReference type="Google" id="ProtNLM"/>
    </source>
</evidence>
<keyword evidence="1" id="KW-0732">Signal</keyword>